<sequence>MNTETKQRIKNDLSQSWIVSRDTRRMKLIEKIYQDAKNYSEVFCIVAAEGSGKSEPARLFADQQNVFLIKCKEHLNRKTFLADLLTAMGKNSGGYSVYEMMSAILETILSVENPIIIIDEADKISDPLLYFFITIYNETEDKCGIVLQATDHLKKRILKGVTMNKKGYKEMYSRIGRKFVELPANNQGELKRIAQLNGVSDDFELNRIVNESEGDIRRVKRLVHAYHRKGGQAI</sequence>
<accession>A0A327T152</accession>
<gene>
    <name evidence="2" type="ORF">LY11_00639</name>
</gene>
<feature type="domain" description="ORC1/DEAH AAA+ ATPase" evidence="1">
    <location>
        <begin position="42"/>
        <end position="156"/>
    </location>
</feature>
<dbReference type="Gene3D" id="3.40.50.300">
    <property type="entry name" value="P-loop containing nucleotide triphosphate hydrolases"/>
    <property type="match status" value="1"/>
</dbReference>
<organism evidence="2 3">
    <name type="scientific">Pedobacter cryoconitis</name>
    <dbReference type="NCBI Taxonomy" id="188932"/>
    <lineage>
        <taxon>Bacteria</taxon>
        <taxon>Pseudomonadati</taxon>
        <taxon>Bacteroidota</taxon>
        <taxon>Sphingobacteriia</taxon>
        <taxon>Sphingobacteriales</taxon>
        <taxon>Sphingobacteriaceae</taxon>
        <taxon>Pedobacter</taxon>
    </lineage>
</organism>
<dbReference type="Proteomes" id="UP000249754">
    <property type="component" value="Unassembled WGS sequence"/>
</dbReference>
<dbReference type="SUPFAM" id="SSF52540">
    <property type="entry name" value="P-loop containing nucleoside triphosphate hydrolases"/>
    <property type="match status" value="1"/>
</dbReference>
<dbReference type="InterPro" id="IPR027417">
    <property type="entry name" value="P-loop_NTPase"/>
</dbReference>
<name>A0A327T152_9SPHI</name>
<proteinExistence type="predicted"/>
<dbReference type="GO" id="GO:0016887">
    <property type="term" value="F:ATP hydrolysis activity"/>
    <property type="evidence" value="ECO:0007669"/>
    <property type="project" value="InterPro"/>
</dbReference>
<dbReference type="EMBL" id="QLLR01000002">
    <property type="protein sequence ID" value="RAJ35396.1"/>
    <property type="molecule type" value="Genomic_DNA"/>
</dbReference>
<evidence type="ECO:0000259" key="1">
    <source>
        <dbReference type="Pfam" id="PF13401"/>
    </source>
</evidence>
<dbReference type="Pfam" id="PF13401">
    <property type="entry name" value="AAA_22"/>
    <property type="match status" value="1"/>
</dbReference>
<reference evidence="2 3" key="1">
    <citation type="submission" date="2018-06" db="EMBL/GenBank/DDBJ databases">
        <title>Genomic Encyclopedia of Archaeal and Bacterial Type Strains, Phase II (KMG-II): from individual species to whole genera.</title>
        <authorList>
            <person name="Goeker M."/>
        </authorList>
    </citation>
    <scope>NUCLEOTIDE SEQUENCE [LARGE SCALE GENOMIC DNA]</scope>
    <source>
        <strain evidence="2 3">DSM 14825</strain>
    </source>
</reference>
<dbReference type="RefSeq" id="WP_111632285.1">
    <property type="nucleotide sequence ID" value="NZ_QLLR01000002.1"/>
</dbReference>
<protein>
    <recommendedName>
        <fullName evidence="1">ORC1/DEAH AAA+ ATPase domain-containing protein</fullName>
    </recommendedName>
</protein>
<dbReference type="AlphaFoldDB" id="A0A327T152"/>
<evidence type="ECO:0000313" key="2">
    <source>
        <dbReference type="EMBL" id="RAJ35396.1"/>
    </source>
</evidence>
<dbReference type="OrthoDB" id="1426482at2"/>
<evidence type="ECO:0000313" key="3">
    <source>
        <dbReference type="Proteomes" id="UP000249754"/>
    </source>
</evidence>
<comment type="caution">
    <text evidence="2">The sequence shown here is derived from an EMBL/GenBank/DDBJ whole genome shotgun (WGS) entry which is preliminary data.</text>
</comment>
<dbReference type="InterPro" id="IPR049945">
    <property type="entry name" value="AAA_22"/>
</dbReference>